<dbReference type="AlphaFoldDB" id="A0A0V8LX57"/>
<dbReference type="InterPro" id="IPR041122">
    <property type="entry name" value="RecJ_OB"/>
</dbReference>
<dbReference type="PATRIC" id="fig|61435.5.peg.1654"/>
<dbReference type="GO" id="GO:0003676">
    <property type="term" value="F:nucleic acid binding"/>
    <property type="evidence" value="ECO:0007669"/>
    <property type="project" value="InterPro"/>
</dbReference>
<dbReference type="Gene3D" id="3.90.1640.30">
    <property type="match status" value="1"/>
</dbReference>
<keyword evidence="4" id="KW-0378">Hydrolase</keyword>
<dbReference type="InterPro" id="IPR051673">
    <property type="entry name" value="SSDNA_exonuclease_RecJ"/>
</dbReference>
<keyword evidence="3" id="KW-0540">Nuclease</keyword>
<feature type="domain" description="RecJ OB" evidence="8">
    <location>
        <begin position="453"/>
        <end position="558"/>
    </location>
</feature>
<dbReference type="GO" id="GO:0006310">
    <property type="term" value="P:DNA recombination"/>
    <property type="evidence" value="ECO:0007669"/>
    <property type="project" value="InterPro"/>
</dbReference>
<comment type="similarity">
    <text evidence="1">Belongs to the RecJ family.</text>
</comment>
<reference evidence="9 10" key="1">
    <citation type="journal article" date="2015" name="Sci. Rep.">
        <title>A comparative genomics and reductive dehalogenase gene transcription study of two chloroethene-respiring bacteria, Dehalococcoides mccartyi strains MB and 11a.</title>
        <authorList>
            <person name="Low A."/>
            <person name="Shen Z."/>
            <person name="Cheng D."/>
            <person name="Rogers M.J."/>
            <person name="Lee P.K."/>
            <person name="He J."/>
        </authorList>
    </citation>
    <scope>NUCLEOTIDE SEQUENCE [LARGE SCALE GENOMIC DNA]</scope>
    <source>
        <strain evidence="9 10">MB</strain>
    </source>
</reference>
<dbReference type="GO" id="GO:0008409">
    <property type="term" value="F:5'-3' exonuclease activity"/>
    <property type="evidence" value="ECO:0007669"/>
    <property type="project" value="InterPro"/>
</dbReference>
<evidence type="ECO:0000256" key="1">
    <source>
        <dbReference type="ARBA" id="ARBA00005915"/>
    </source>
</evidence>
<proteinExistence type="inferred from homology"/>
<dbReference type="SUPFAM" id="SSF64182">
    <property type="entry name" value="DHH phosphoesterases"/>
    <property type="match status" value="1"/>
</dbReference>
<evidence type="ECO:0000259" key="8">
    <source>
        <dbReference type="Pfam" id="PF17768"/>
    </source>
</evidence>
<evidence type="ECO:0000259" key="7">
    <source>
        <dbReference type="Pfam" id="PF02272"/>
    </source>
</evidence>
<dbReference type="InterPro" id="IPR004610">
    <property type="entry name" value="RecJ"/>
</dbReference>
<dbReference type="EMBL" id="JGYD01000029">
    <property type="protein sequence ID" value="KSV16098.1"/>
    <property type="molecule type" value="Genomic_DNA"/>
</dbReference>
<evidence type="ECO:0000259" key="6">
    <source>
        <dbReference type="Pfam" id="PF01368"/>
    </source>
</evidence>
<dbReference type="eggNOG" id="COG0608">
    <property type="taxonomic scope" value="Bacteria"/>
</dbReference>
<sequence length="566" mass="62547">MKILANCLWKLKPAPPEETSQNFPYPPLITSLLYNRGIKTPEEADMFLSPDRRLDHDPFLFPDMEKAVSRIYKALLTGEKMVVYGDFDADGLTATAVLTTGIARLGGNVTPYIPHRITEGYGLKISALEKHKAEGASLIISTDCGITAIPEIKRANKIGLDVIVTDHHTPLDELPPAHAIINPKVPGSAYPFKELAGVGVAYKVIQALYHNLGRESEARDLLDLVAIGTVADIVPILDENRYLVKEGVKRLNAEPRPGIVEMAQLSRLRLGEIEPESISWIMAPRLNAAGRLEHAMAGYKLLTSTAISDSQELALWLENKNTERQQLTVRFVEKARARLDSQSPPSLLVYSDAECPQGISGLVAGRLSDEYYRPSIVIKTNADFATGSCRSIPDFNIIQALSRFAPLFSHFGGHAQAAGFTLPTEHLDTFIKGISAYAEESLSGVDLKPFIDIDIDTDLSQLCPATLRELERLAPFGEANPKPVFLSRGLNITDYRSMGSNNEHLKLRIKHKGRFWDGIAFRQFKELNGFLQSPVDIVYNLELDKWCGTDTLRLKIIDIAPAGTKI</sequence>
<keyword evidence="5" id="KW-0269">Exonuclease</keyword>
<name>A0A0V8LX57_9CHLR</name>
<dbReference type="PANTHER" id="PTHR30255">
    <property type="entry name" value="SINGLE-STRANDED-DNA-SPECIFIC EXONUCLEASE RECJ"/>
    <property type="match status" value="1"/>
</dbReference>
<comment type="caution">
    <text evidence="9">The sequence shown here is derived from an EMBL/GenBank/DDBJ whole genome shotgun (WGS) entry which is preliminary data.</text>
</comment>
<gene>
    <name evidence="9" type="ORF">DA01_08415</name>
</gene>
<dbReference type="Pfam" id="PF01368">
    <property type="entry name" value="DHH"/>
    <property type="match status" value="1"/>
</dbReference>
<protein>
    <recommendedName>
        <fullName evidence="2">Single-stranded-DNA-specific exonuclease RecJ</fullName>
    </recommendedName>
</protein>
<evidence type="ECO:0000256" key="2">
    <source>
        <dbReference type="ARBA" id="ARBA00019841"/>
    </source>
</evidence>
<evidence type="ECO:0000256" key="5">
    <source>
        <dbReference type="ARBA" id="ARBA00022839"/>
    </source>
</evidence>
<dbReference type="NCBIfam" id="TIGR00644">
    <property type="entry name" value="recJ"/>
    <property type="match status" value="1"/>
</dbReference>
<dbReference type="InterPro" id="IPR038763">
    <property type="entry name" value="DHH_sf"/>
</dbReference>
<dbReference type="Pfam" id="PF17768">
    <property type="entry name" value="RecJ_OB"/>
    <property type="match status" value="1"/>
</dbReference>
<dbReference type="RefSeq" id="WP_058292977.1">
    <property type="nucleotide sequence ID" value="NZ_JGYD01000029.1"/>
</dbReference>
<evidence type="ECO:0000313" key="9">
    <source>
        <dbReference type="EMBL" id="KSV16098.1"/>
    </source>
</evidence>
<dbReference type="OrthoDB" id="9809852at2"/>
<dbReference type="InterPro" id="IPR003156">
    <property type="entry name" value="DHHA1_dom"/>
</dbReference>
<dbReference type="PANTHER" id="PTHR30255:SF2">
    <property type="entry name" value="SINGLE-STRANDED-DNA-SPECIFIC EXONUCLEASE RECJ"/>
    <property type="match status" value="1"/>
</dbReference>
<evidence type="ECO:0000256" key="4">
    <source>
        <dbReference type="ARBA" id="ARBA00022801"/>
    </source>
</evidence>
<feature type="domain" description="DHHA1" evidence="7">
    <location>
        <begin position="347"/>
        <end position="439"/>
    </location>
</feature>
<evidence type="ECO:0000256" key="3">
    <source>
        <dbReference type="ARBA" id="ARBA00022722"/>
    </source>
</evidence>
<dbReference type="Proteomes" id="UP000053577">
    <property type="component" value="Unassembled WGS sequence"/>
</dbReference>
<dbReference type="Pfam" id="PF02272">
    <property type="entry name" value="DHHA1"/>
    <property type="match status" value="1"/>
</dbReference>
<feature type="domain" description="DDH" evidence="6">
    <location>
        <begin position="80"/>
        <end position="229"/>
    </location>
</feature>
<evidence type="ECO:0000313" key="10">
    <source>
        <dbReference type="Proteomes" id="UP000053577"/>
    </source>
</evidence>
<dbReference type="GO" id="GO:0006281">
    <property type="term" value="P:DNA repair"/>
    <property type="evidence" value="ECO:0007669"/>
    <property type="project" value="InterPro"/>
</dbReference>
<dbReference type="InterPro" id="IPR001667">
    <property type="entry name" value="DDH_dom"/>
</dbReference>
<accession>A0A0V8LX57</accession>
<dbReference type="Gene3D" id="3.10.310.30">
    <property type="match status" value="1"/>
</dbReference>
<organism evidence="9 10">
    <name type="scientific">Dehalococcoides mccartyi</name>
    <dbReference type="NCBI Taxonomy" id="61435"/>
    <lineage>
        <taxon>Bacteria</taxon>
        <taxon>Bacillati</taxon>
        <taxon>Chloroflexota</taxon>
        <taxon>Dehalococcoidia</taxon>
        <taxon>Dehalococcoidales</taxon>
        <taxon>Dehalococcoidaceae</taxon>
        <taxon>Dehalococcoides</taxon>
    </lineage>
</organism>